<evidence type="ECO:0000313" key="10">
    <source>
        <dbReference type="Proteomes" id="UP000324781"/>
    </source>
</evidence>
<sequence length="301" mass="32891">MDGILNINKPPGMTSFGVVHKLRGILGIKKIGHAGTLDPDATGVLPVCIGKATRIIEYLMEKDKAYHVVLRLGIETDTQDASGSILAERAVHHSDDEIAEAIRSFVGDIMQIPPMYSAIRVDGKRLYEMARQGIEVERKPRPVTIKAIENLKIVREGEAVRAVFDVSCSKGTYIRTLCADIGAKLGCGGHMESLIRTRSGPFRLEDAVTLEELQERAENGTLQDVVLGMDIALVQFPCFTADGEEAGRLRNGMAVPCPDSLGNVGDLVRVYHENGNLIALGRIEGRGRTRRVRSHKWLGGQ</sequence>
<feature type="domain" description="tRNA pseudouridylate synthase B C-terminal" evidence="8">
    <location>
        <begin position="175"/>
        <end position="233"/>
    </location>
</feature>
<dbReference type="SUPFAM" id="SSF55120">
    <property type="entry name" value="Pseudouridine synthase"/>
    <property type="match status" value="1"/>
</dbReference>
<evidence type="ECO:0000259" key="6">
    <source>
        <dbReference type="Pfam" id="PF01509"/>
    </source>
</evidence>
<evidence type="ECO:0000256" key="4">
    <source>
        <dbReference type="ARBA" id="ARBA00023235"/>
    </source>
</evidence>
<dbReference type="NCBIfam" id="TIGR00431">
    <property type="entry name" value="TruB"/>
    <property type="match status" value="1"/>
</dbReference>
<keyword evidence="4 5" id="KW-0413">Isomerase</keyword>
<dbReference type="EMBL" id="FQZP01000018">
    <property type="protein sequence ID" value="SHI98451.1"/>
    <property type="molecule type" value="Genomic_DNA"/>
</dbReference>
<feature type="domain" description="Pseudouridine synthase II N-terminal" evidence="6">
    <location>
        <begin position="23"/>
        <end position="174"/>
    </location>
</feature>
<evidence type="ECO:0000256" key="2">
    <source>
        <dbReference type="ARBA" id="ARBA00005642"/>
    </source>
</evidence>
<dbReference type="CDD" id="cd02573">
    <property type="entry name" value="PseudoU_synth_EcTruB"/>
    <property type="match status" value="1"/>
</dbReference>
<evidence type="ECO:0000313" key="9">
    <source>
        <dbReference type="EMBL" id="SHI98451.1"/>
    </source>
</evidence>
<evidence type="ECO:0000256" key="3">
    <source>
        <dbReference type="ARBA" id="ARBA00022694"/>
    </source>
</evidence>
<protein>
    <recommendedName>
        <fullName evidence="5">tRNA pseudouridine synthase B</fullName>
        <ecNumber evidence="5">5.4.99.25</ecNumber>
    </recommendedName>
    <alternativeName>
        <fullName evidence="5">tRNA pseudouridine(55) synthase</fullName>
        <shortName evidence="5">Psi55 synthase</shortName>
    </alternativeName>
    <alternativeName>
        <fullName evidence="5">tRNA pseudouridylate synthase</fullName>
    </alternativeName>
    <alternativeName>
        <fullName evidence="5">tRNA-uridine isomerase</fullName>
    </alternativeName>
</protein>
<dbReference type="PANTHER" id="PTHR13767">
    <property type="entry name" value="TRNA-PSEUDOURIDINE SYNTHASE"/>
    <property type="match status" value="1"/>
</dbReference>
<keyword evidence="3 5" id="KW-0819">tRNA processing</keyword>
<comment type="catalytic activity">
    <reaction evidence="1 5">
        <text>uridine(55) in tRNA = pseudouridine(55) in tRNA</text>
        <dbReference type="Rhea" id="RHEA:42532"/>
        <dbReference type="Rhea" id="RHEA-COMP:10101"/>
        <dbReference type="Rhea" id="RHEA-COMP:10102"/>
        <dbReference type="ChEBI" id="CHEBI:65314"/>
        <dbReference type="ChEBI" id="CHEBI:65315"/>
        <dbReference type="EC" id="5.4.99.25"/>
    </reaction>
</comment>
<proteinExistence type="inferred from homology"/>
<dbReference type="Pfam" id="PF16198">
    <property type="entry name" value="TruB_C_2"/>
    <property type="match status" value="1"/>
</dbReference>
<dbReference type="InterPro" id="IPR002501">
    <property type="entry name" value="PsdUridine_synth_N"/>
</dbReference>
<evidence type="ECO:0000256" key="1">
    <source>
        <dbReference type="ARBA" id="ARBA00000385"/>
    </source>
</evidence>
<dbReference type="InterPro" id="IPR015240">
    <property type="entry name" value="tRNA_sdUridine_synth_fam1_C"/>
</dbReference>
<keyword evidence="10" id="KW-1185">Reference proteome</keyword>
<comment type="function">
    <text evidence="5">Responsible for synthesis of pseudouridine from uracil-55 in the psi GC loop of transfer RNAs.</text>
</comment>
<comment type="similarity">
    <text evidence="2 5">Belongs to the pseudouridine synthase TruB family. Type 1 subfamily.</text>
</comment>
<dbReference type="Pfam" id="PF09157">
    <property type="entry name" value="TruB-C_2"/>
    <property type="match status" value="1"/>
</dbReference>
<dbReference type="HAMAP" id="MF_01080">
    <property type="entry name" value="TruB_bact"/>
    <property type="match status" value="1"/>
</dbReference>
<evidence type="ECO:0000259" key="7">
    <source>
        <dbReference type="Pfam" id="PF09157"/>
    </source>
</evidence>
<reference evidence="9 10" key="1">
    <citation type="submission" date="2016-11" db="EMBL/GenBank/DDBJ databases">
        <authorList>
            <person name="Varghese N."/>
            <person name="Submissions S."/>
        </authorList>
    </citation>
    <scope>NUCLEOTIDE SEQUENCE [LARGE SCALE GENOMIC DNA]</scope>
    <source>
        <strain evidence="9 10">DSM 19027</strain>
    </source>
</reference>
<dbReference type="Pfam" id="PF01509">
    <property type="entry name" value="TruB_N"/>
    <property type="match status" value="1"/>
</dbReference>
<feature type="domain" description="tRNA pseudouridine synthase II TruB subfamily 1 C-terminal" evidence="7">
    <location>
        <begin position="242"/>
        <end position="288"/>
    </location>
</feature>
<dbReference type="PANTHER" id="PTHR13767:SF2">
    <property type="entry name" value="PSEUDOURIDYLATE SYNTHASE TRUB1"/>
    <property type="match status" value="1"/>
</dbReference>
<dbReference type="Gene3D" id="3.30.2350.10">
    <property type="entry name" value="Pseudouridine synthase"/>
    <property type="match status" value="1"/>
</dbReference>
<dbReference type="RefSeq" id="WP_149678528.1">
    <property type="nucleotide sequence ID" value="NZ_DAONMB010000059.1"/>
</dbReference>
<dbReference type="EC" id="5.4.99.25" evidence="5"/>
<dbReference type="AlphaFoldDB" id="A0A1M6FL58"/>
<gene>
    <name evidence="5" type="primary">truB</name>
    <name evidence="9" type="ORF">SAMN05444373_10188</name>
</gene>
<dbReference type="GO" id="GO:0160148">
    <property type="term" value="F:tRNA pseudouridine(55) synthase activity"/>
    <property type="evidence" value="ECO:0007669"/>
    <property type="project" value="UniProtKB-EC"/>
</dbReference>
<dbReference type="GO" id="GO:1990481">
    <property type="term" value="P:mRNA pseudouridine synthesis"/>
    <property type="evidence" value="ECO:0007669"/>
    <property type="project" value="TreeGrafter"/>
</dbReference>
<dbReference type="InterPro" id="IPR032819">
    <property type="entry name" value="TruB_C"/>
</dbReference>
<dbReference type="GO" id="GO:0031119">
    <property type="term" value="P:tRNA pseudouridine synthesis"/>
    <property type="evidence" value="ECO:0007669"/>
    <property type="project" value="UniProtKB-UniRule"/>
</dbReference>
<dbReference type="FunFam" id="3.30.2350.10:FF:000011">
    <property type="entry name" value="tRNA pseudouridine synthase B"/>
    <property type="match status" value="1"/>
</dbReference>
<dbReference type="Proteomes" id="UP000324781">
    <property type="component" value="Unassembled WGS sequence"/>
</dbReference>
<feature type="active site" description="Nucleophile" evidence="5">
    <location>
        <position position="38"/>
    </location>
</feature>
<dbReference type="InterPro" id="IPR014780">
    <property type="entry name" value="tRNA_psdUridine_synth_TruB"/>
</dbReference>
<dbReference type="InterPro" id="IPR020103">
    <property type="entry name" value="PsdUridine_synth_cat_dom_sf"/>
</dbReference>
<dbReference type="OrthoDB" id="9802309at2"/>
<evidence type="ECO:0000256" key="5">
    <source>
        <dbReference type="HAMAP-Rule" id="MF_01080"/>
    </source>
</evidence>
<name>A0A1M6FL58_9FIRM</name>
<dbReference type="GO" id="GO:0003723">
    <property type="term" value="F:RNA binding"/>
    <property type="evidence" value="ECO:0007669"/>
    <property type="project" value="InterPro"/>
</dbReference>
<accession>A0A1M6FL58</accession>
<evidence type="ECO:0000259" key="8">
    <source>
        <dbReference type="Pfam" id="PF16198"/>
    </source>
</evidence>
<organism evidence="9 10">
    <name type="scientific">Thermoclostridium caenicola</name>
    <dbReference type="NCBI Taxonomy" id="659425"/>
    <lineage>
        <taxon>Bacteria</taxon>
        <taxon>Bacillati</taxon>
        <taxon>Bacillota</taxon>
        <taxon>Clostridia</taxon>
        <taxon>Eubacteriales</taxon>
        <taxon>Oscillospiraceae</taxon>
        <taxon>Thermoclostridium</taxon>
    </lineage>
</organism>